<reference evidence="1" key="1">
    <citation type="submission" date="2013-04" db="EMBL/GenBank/DDBJ databases">
        <title>The genome sequencing project of 58 acetic acid bacteria.</title>
        <authorList>
            <person name="Okamoto-Kainuma A."/>
            <person name="Ishikawa M."/>
            <person name="Umino S."/>
            <person name="Koizumi Y."/>
            <person name="Shiwa Y."/>
            <person name="Yoshikawa H."/>
            <person name="Matsutani M."/>
            <person name="Matsushita K."/>
        </authorList>
    </citation>
    <scope>NUCLEOTIDE SEQUENCE</scope>
    <source>
        <strain evidence="1">DSM 14337</strain>
    </source>
</reference>
<accession>A0ABQ0PSR8</accession>
<evidence type="ECO:0000313" key="1">
    <source>
        <dbReference type="EMBL" id="GBQ79980.1"/>
    </source>
</evidence>
<comment type="caution">
    <text evidence="1">The sequence shown here is derived from an EMBL/GenBank/DDBJ whole genome shotgun (WGS) entry which is preliminary data.</text>
</comment>
<evidence type="ECO:0000313" key="2">
    <source>
        <dbReference type="Proteomes" id="UP001065047"/>
    </source>
</evidence>
<dbReference type="InterPro" id="IPR029058">
    <property type="entry name" value="AB_hydrolase_fold"/>
</dbReference>
<dbReference type="SUPFAM" id="SSF53474">
    <property type="entry name" value="alpha/beta-Hydrolases"/>
    <property type="match status" value="1"/>
</dbReference>
<proteinExistence type="predicted"/>
<name>A0ABQ0PSR8_9PROT</name>
<protein>
    <submittedName>
        <fullName evidence="1">Uncharacterized protein</fullName>
    </submittedName>
</protein>
<keyword evidence="2" id="KW-1185">Reference proteome</keyword>
<dbReference type="Gene3D" id="3.40.50.1820">
    <property type="entry name" value="alpha/beta hydrolase"/>
    <property type="match status" value="1"/>
</dbReference>
<organism evidence="1 2">
    <name type="scientific">Acetobacter malorum DSM 14337</name>
    <dbReference type="NCBI Taxonomy" id="1307910"/>
    <lineage>
        <taxon>Bacteria</taxon>
        <taxon>Pseudomonadati</taxon>
        <taxon>Pseudomonadota</taxon>
        <taxon>Alphaproteobacteria</taxon>
        <taxon>Acetobacterales</taxon>
        <taxon>Acetobacteraceae</taxon>
        <taxon>Acetobacter</taxon>
    </lineage>
</organism>
<dbReference type="EMBL" id="BAPF01000024">
    <property type="protein sequence ID" value="GBQ79980.1"/>
    <property type="molecule type" value="Genomic_DNA"/>
</dbReference>
<sequence>MTHTLSRPPHFLSRGKISPYAQPKNAPAIRHLFPHYTRETISGAGHWVHVDAPKRFAELVETFAER</sequence>
<dbReference type="Proteomes" id="UP001065047">
    <property type="component" value="Unassembled WGS sequence"/>
</dbReference>
<gene>
    <name evidence="1" type="ORF">AA14337_1593</name>
</gene>